<dbReference type="EMBL" id="GBXM01105535">
    <property type="protein sequence ID" value="JAH03042.1"/>
    <property type="molecule type" value="Transcribed_RNA"/>
</dbReference>
<reference evidence="1" key="1">
    <citation type="submission" date="2014-11" db="EMBL/GenBank/DDBJ databases">
        <authorList>
            <person name="Amaro Gonzalez C."/>
        </authorList>
    </citation>
    <scope>NUCLEOTIDE SEQUENCE</scope>
</reference>
<protein>
    <submittedName>
        <fullName evidence="1">Uncharacterized protein</fullName>
    </submittedName>
</protein>
<dbReference type="AlphaFoldDB" id="A0A0E9PFI4"/>
<name>A0A0E9PFI4_ANGAN</name>
<proteinExistence type="predicted"/>
<sequence length="31" mass="3693">MKCKCLPVVVFSKAGTWSRHSRLVLYRWLQV</sequence>
<accession>A0A0E9PFI4</accession>
<reference evidence="1" key="2">
    <citation type="journal article" date="2015" name="Fish Shellfish Immunol.">
        <title>Early steps in the European eel (Anguilla anguilla)-Vibrio vulnificus interaction in the gills: Role of the RtxA13 toxin.</title>
        <authorList>
            <person name="Callol A."/>
            <person name="Pajuelo D."/>
            <person name="Ebbesson L."/>
            <person name="Teles M."/>
            <person name="MacKenzie S."/>
            <person name="Amaro C."/>
        </authorList>
    </citation>
    <scope>NUCLEOTIDE SEQUENCE</scope>
</reference>
<evidence type="ECO:0000313" key="1">
    <source>
        <dbReference type="EMBL" id="JAH03042.1"/>
    </source>
</evidence>
<organism evidence="1">
    <name type="scientific">Anguilla anguilla</name>
    <name type="common">European freshwater eel</name>
    <name type="synonym">Muraena anguilla</name>
    <dbReference type="NCBI Taxonomy" id="7936"/>
    <lineage>
        <taxon>Eukaryota</taxon>
        <taxon>Metazoa</taxon>
        <taxon>Chordata</taxon>
        <taxon>Craniata</taxon>
        <taxon>Vertebrata</taxon>
        <taxon>Euteleostomi</taxon>
        <taxon>Actinopterygii</taxon>
        <taxon>Neopterygii</taxon>
        <taxon>Teleostei</taxon>
        <taxon>Anguilliformes</taxon>
        <taxon>Anguillidae</taxon>
        <taxon>Anguilla</taxon>
    </lineage>
</organism>